<dbReference type="STRING" id="65357.A0A024G5D4"/>
<keyword evidence="4" id="KW-0472">Membrane</keyword>
<dbReference type="InterPro" id="IPR051462">
    <property type="entry name" value="CBS_domain-containing"/>
</dbReference>
<evidence type="ECO:0000256" key="1">
    <source>
        <dbReference type="ARBA" id="ARBA00022737"/>
    </source>
</evidence>
<feature type="domain" description="CBS" evidence="5">
    <location>
        <begin position="104"/>
        <end position="163"/>
    </location>
</feature>
<evidence type="ECO:0000313" key="7">
    <source>
        <dbReference type="Proteomes" id="UP000053237"/>
    </source>
</evidence>
<sequence length="620" mass="69774">MKPQVVYSTRNVIPRPRSRQSANGKTDNTEEPSNAHIANGEAKDKKHQYRRNSLHHDDSSEKTKRRTKSGSDFQATHDRRRDKSFVSKSSPEGRTGPTGTRGKMLFPSRPLIQSDQSSVFECVKMMVWQKTDAALLVDAKGSLTGILTDSDIAYKVVAMGKDPKKYMVCEVMTPNPSCVAPDANPIDALNKMISGKFRHLPVADNEKIVGILDIAKCLYDAITRIQHTYDVSDDRLSEVVQKLRSHFPSVTAENLLKHLREKLFLATLSVIVNEDAVVPIVHPKDTAFQAAKLMLRERISAVMVCNEANEMIGIMTSKDLMRRVVALDIDSSTCHVSSVMTLEPYAATKHTTILETLHSMHDGKFLHVPVMDSTKKKLVGLLDVLQVTRGVVKQLGSFQRVNKGELKILWDHYRAEFMQAKEIVSHEHHLSAETSLVDPDRNISNYQVESGKKELEGLTGTTTSIEKKLPNIHYLPESFDECPVSESTPDTFVYKIVDRNGVTHRFTSSAEDISELLQDVQHRIGDHTIRQLQYVDDDGDHVLLLTNEDLKDSVRRARMWGNKYLRLIIPIRGPRHFERPSEDAFRRIDVSRQESVSGIVYYAAAAAAIAGASFLLSRRR</sequence>
<keyword evidence="4" id="KW-0812">Transmembrane</keyword>
<organism evidence="6 7">
    <name type="scientific">Albugo candida</name>
    <dbReference type="NCBI Taxonomy" id="65357"/>
    <lineage>
        <taxon>Eukaryota</taxon>
        <taxon>Sar</taxon>
        <taxon>Stramenopiles</taxon>
        <taxon>Oomycota</taxon>
        <taxon>Peronosporomycetes</taxon>
        <taxon>Albuginales</taxon>
        <taxon>Albuginaceae</taxon>
        <taxon>Albugo</taxon>
    </lineage>
</organism>
<dbReference type="PROSITE" id="PS51371">
    <property type="entry name" value="CBS"/>
    <property type="match status" value="4"/>
</dbReference>
<gene>
    <name evidence="6" type="ORF">BN9_028580</name>
</gene>
<feature type="compositionally biased region" description="Basic and acidic residues" evidence="3">
    <location>
        <begin position="75"/>
        <end position="85"/>
    </location>
</feature>
<dbReference type="SUPFAM" id="SSF54631">
    <property type="entry name" value="CBS-domain pair"/>
    <property type="match status" value="2"/>
</dbReference>
<dbReference type="SUPFAM" id="SSF54277">
    <property type="entry name" value="CAD &amp; PB1 domains"/>
    <property type="match status" value="1"/>
</dbReference>
<dbReference type="EMBL" id="CAIX01000028">
    <property type="protein sequence ID" value="CCI42074.1"/>
    <property type="molecule type" value="Genomic_DNA"/>
</dbReference>
<feature type="compositionally biased region" description="Low complexity" evidence="3">
    <location>
        <begin position="93"/>
        <end position="102"/>
    </location>
</feature>
<evidence type="ECO:0000256" key="3">
    <source>
        <dbReference type="SAM" id="MobiDB-lite"/>
    </source>
</evidence>
<dbReference type="PANTHER" id="PTHR48108">
    <property type="entry name" value="CBS DOMAIN-CONTAINING PROTEIN CBSX2, CHLOROPLASTIC"/>
    <property type="match status" value="1"/>
</dbReference>
<evidence type="ECO:0000259" key="5">
    <source>
        <dbReference type="PROSITE" id="PS51371"/>
    </source>
</evidence>
<proteinExistence type="predicted"/>
<name>A0A024G5D4_9STRA</name>
<accession>A0A024G5D4</accession>
<feature type="compositionally biased region" description="Polar residues" evidence="3">
    <location>
        <begin position="1"/>
        <end position="11"/>
    </location>
</feature>
<dbReference type="Pfam" id="PF00564">
    <property type="entry name" value="PB1"/>
    <property type="match status" value="1"/>
</dbReference>
<dbReference type="InterPro" id="IPR000270">
    <property type="entry name" value="PB1_dom"/>
</dbReference>
<dbReference type="OrthoDB" id="418595at2759"/>
<dbReference type="Gene3D" id="3.10.580.10">
    <property type="entry name" value="CBS-domain"/>
    <property type="match status" value="2"/>
</dbReference>
<feature type="transmembrane region" description="Helical" evidence="4">
    <location>
        <begin position="599"/>
        <end position="617"/>
    </location>
</feature>
<feature type="region of interest" description="Disordered" evidence="3">
    <location>
        <begin position="1"/>
        <end position="106"/>
    </location>
</feature>
<dbReference type="AlphaFoldDB" id="A0A024G5D4"/>
<dbReference type="Proteomes" id="UP000053237">
    <property type="component" value="Unassembled WGS sequence"/>
</dbReference>
<keyword evidence="7" id="KW-1185">Reference proteome</keyword>
<dbReference type="InterPro" id="IPR000644">
    <property type="entry name" value="CBS_dom"/>
</dbReference>
<dbReference type="InParanoid" id="A0A024G5D4"/>
<comment type="caution">
    <text evidence="6">The sequence shown here is derived from an EMBL/GenBank/DDBJ whole genome shotgun (WGS) entry which is preliminary data.</text>
</comment>
<evidence type="ECO:0000313" key="6">
    <source>
        <dbReference type="EMBL" id="CCI42074.1"/>
    </source>
</evidence>
<keyword evidence="1" id="KW-0677">Repeat</keyword>
<dbReference type="SMART" id="SM00666">
    <property type="entry name" value="PB1"/>
    <property type="match status" value="1"/>
</dbReference>
<reference evidence="6 7" key="1">
    <citation type="submission" date="2012-05" db="EMBL/GenBank/DDBJ databases">
        <title>Recombination and specialization in a pathogen metapopulation.</title>
        <authorList>
            <person name="Gardiner A."/>
            <person name="Kemen E."/>
            <person name="Schultz-Larsen T."/>
            <person name="MacLean D."/>
            <person name="Van Oosterhout C."/>
            <person name="Jones J.D.G."/>
        </authorList>
    </citation>
    <scope>NUCLEOTIDE SEQUENCE [LARGE SCALE GENOMIC DNA]</scope>
    <source>
        <strain evidence="6 7">Ac Nc2</strain>
    </source>
</reference>
<dbReference type="SMART" id="SM00116">
    <property type="entry name" value="CBS"/>
    <property type="match status" value="4"/>
</dbReference>
<feature type="domain" description="CBS" evidence="5">
    <location>
        <begin position="272"/>
        <end position="331"/>
    </location>
</feature>
<dbReference type="InterPro" id="IPR046342">
    <property type="entry name" value="CBS_dom_sf"/>
</dbReference>
<dbReference type="Pfam" id="PF00571">
    <property type="entry name" value="CBS"/>
    <property type="match status" value="3"/>
</dbReference>
<evidence type="ECO:0000256" key="4">
    <source>
        <dbReference type="SAM" id="Phobius"/>
    </source>
</evidence>
<keyword evidence="2" id="KW-0129">CBS domain</keyword>
<feature type="domain" description="CBS" evidence="5">
    <location>
        <begin position="172"/>
        <end position="231"/>
    </location>
</feature>
<protein>
    <recommendedName>
        <fullName evidence="5">CBS domain-containing protein</fullName>
    </recommendedName>
</protein>
<evidence type="ECO:0000256" key="2">
    <source>
        <dbReference type="PROSITE-ProRule" id="PRU00703"/>
    </source>
</evidence>
<dbReference type="PANTHER" id="PTHR48108:SF26">
    <property type="entry name" value="CBS DOMAIN-CONTAINING PROTEIN DDB_G0289609"/>
    <property type="match status" value="1"/>
</dbReference>
<keyword evidence="4" id="KW-1133">Transmembrane helix</keyword>
<feature type="domain" description="CBS" evidence="5">
    <location>
        <begin position="340"/>
        <end position="397"/>
    </location>
</feature>